<accession>A0A964E172</accession>
<keyword evidence="2" id="KW-1185">Reference proteome</keyword>
<evidence type="ECO:0000313" key="2">
    <source>
        <dbReference type="Proteomes" id="UP000708298"/>
    </source>
</evidence>
<dbReference type="EMBL" id="JAESVB010000028">
    <property type="protein sequence ID" value="MCB8878280.1"/>
    <property type="molecule type" value="Genomic_DNA"/>
</dbReference>
<sequence>MPWGVAAAGVAAGGSIIGGLIGGNSQSKDIAANEKLAINLGQQNANQTDLLNQYYVASGNNALTDIADASGSNGVAGQDYASSLFQTDPGYQFDLTQGEKAQDNGAAARGLGTSGANIQGETNYAEGLADNAYSSFYNRLSSLAGMGQTAIGQDANAGAQAASGAAQTAASAGAAQAGITGTQTSGITSALNSFLNNATTQNALSAYASPTTKATGDTQFLNALSAN</sequence>
<gene>
    <name evidence="1" type="ORF">ASILVAE211_24085</name>
</gene>
<evidence type="ECO:0008006" key="3">
    <source>
        <dbReference type="Google" id="ProtNLM"/>
    </source>
</evidence>
<dbReference type="RefSeq" id="WP_227323928.1">
    <property type="nucleotide sequence ID" value="NZ_JAESVB010000028.1"/>
</dbReference>
<organism evidence="1 2">
    <name type="scientific">Acidisoma silvae</name>
    <dbReference type="NCBI Taxonomy" id="2802396"/>
    <lineage>
        <taxon>Bacteria</taxon>
        <taxon>Pseudomonadati</taxon>
        <taxon>Pseudomonadota</taxon>
        <taxon>Alphaproteobacteria</taxon>
        <taxon>Acetobacterales</taxon>
        <taxon>Acidocellaceae</taxon>
        <taxon>Acidisoma</taxon>
    </lineage>
</organism>
<reference evidence="1" key="2">
    <citation type="submission" date="2021-01" db="EMBL/GenBank/DDBJ databases">
        <authorList>
            <person name="Mieszkin S."/>
            <person name="Pouder E."/>
            <person name="Alain K."/>
        </authorList>
    </citation>
    <scope>NUCLEOTIDE SEQUENCE</scope>
    <source>
        <strain evidence="1">HW T2.11</strain>
    </source>
</reference>
<comment type="caution">
    <text evidence="1">The sequence shown here is derived from an EMBL/GenBank/DDBJ whole genome shotgun (WGS) entry which is preliminary data.</text>
</comment>
<dbReference type="AlphaFoldDB" id="A0A964E172"/>
<name>A0A964E172_9PROT</name>
<protein>
    <recommendedName>
        <fullName evidence="3">DNA transfer protein</fullName>
    </recommendedName>
</protein>
<dbReference type="Proteomes" id="UP000708298">
    <property type="component" value="Unassembled WGS sequence"/>
</dbReference>
<reference evidence="1" key="1">
    <citation type="journal article" date="2021" name="Microorganisms">
        <title>Acidisoma silvae sp. nov. and Acidisomacellulosilytica sp. nov., Two Acidophilic Bacteria Isolated from Decaying Wood, Hydrolyzing Cellulose and Producing Poly-3-hydroxybutyrate.</title>
        <authorList>
            <person name="Mieszkin S."/>
            <person name="Pouder E."/>
            <person name="Uroz S."/>
            <person name="Simon-Colin C."/>
            <person name="Alain K."/>
        </authorList>
    </citation>
    <scope>NUCLEOTIDE SEQUENCE</scope>
    <source>
        <strain evidence="1">HW T2.11</strain>
    </source>
</reference>
<evidence type="ECO:0000313" key="1">
    <source>
        <dbReference type="EMBL" id="MCB8878280.1"/>
    </source>
</evidence>
<proteinExistence type="predicted"/>